<dbReference type="STRING" id="441620.Mpop_3717"/>
<reference evidence="5" key="1">
    <citation type="submission" date="2008-04" db="EMBL/GenBank/DDBJ databases">
        <title>Complete sequence of chromosome of Methylobacterium populi BJ001.</title>
        <authorList>
            <consortium name="US DOE Joint Genome Institute"/>
            <person name="Copeland A."/>
            <person name="Lucas S."/>
            <person name="Lapidus A."/>
            <person name="Glavina del Rio T."/>
            <person name="Dalin E."/>
            <person name="Tice H."/>
            <person name="Bruce D."/>
            <person name="Goodwin L."/>
            <person name="Pitluck S."/>
            <person name="Chertkov O."/>
            <person name="Brettin T."/>
            <person name="Detter J.C."/>
            <person name="Han C."/>
            <person name="Kuske C.R."/>
            <person name="Schmutz J."/>
            <person name="Larimer F."/>
            <person name="Land M."/>
            <person name="Hauser L."/>
            <person name="Kyrpides N."/>
            <person name="Mikhailova N."/>
            <person name="Marx C."/>
            <person name="Richardson P."/>
        </authorList>
    </citation>
    <scope>NUCLEOTIDE SEQUENCE [LARGE SCALE GENOMIC DNA]</scope>
    <source>
        <strain evidence="5">BJ001</strain>
    </source>
</reference>
<evidence type="ECO:0000256" key="3">
    <source>
        <dbReference type="ARBA" id="ARBA00022777"/>
    </source>
</evidence>
<protein>
    <submittedName>
        <fullName evidence="5">HipA domain protein</fullName>
    </submittedName>
</protein>
<keyword evidence="3" id="KW-0418">Kinase</keyword>
<dbReference type="Pfam" id="PF07804">
    <property type="entry name" value="HipA_C"/>
    <property type="match status" value="1"/>
</dbReference>
<dbReference type="Gene3D" id="1.10.1070.20">
    <property type="match status" value="1"/>
</dbReference>
<comment type="similarity">
    <text evidence="1">Belongs to the HipA Ser/Thr kinase family.</text>
</comment>
<dbReference type="GO" id="GO:0004674">
    <property type="term" value="F:protein serine/threonine kinase activity"/>
    <property type="evidence" value="ECO:0007669"/>
    <property type="project" value="TreeGrafter"/>
</dbReference>
<evidence type="ECO:0000259" key="4">
    <source>
        <dbReference type="Pfam" id="PF07804"/>
    </source>
</evidence>
<dbReference type="GO" id="GO:0005829">
    <property type="term" value="C:cytosol"/>
    <property type="evidence" value="ECO:0007669"/>
    <property type="project" value="TreeGrafter"/>
</dbReference>
<organism evidence="5 6">
    <name type="scientific">Methylorubrum populi (strain ATCC BAA-705 / NCIMB 13946 / BJ001)</name>
    <name type="common">Methylobacterium populi</name>
    <dbReference type="NCBI Taxonomy" id="441620"/>
    <lineage>
        <taxon>Bacteria</taxon>
        <taxon>Pseudomonadati</taxon>
        <taxon>Pseudomonadota</taxon>
        <taxon>Alphaproteobacteria</taxon>
        <taxon>Hyphomicrobiales</taxon>
        <taxon>Methylobacteriaceae</taxon>
        <taxon>Methylorubrum</taxon>
    </lineage>
</organism>
<evidence type="ECO:0000313" key="6">
    <source>
        <dbReference type="Proteomes" id="UP000007136"/>
    </source>
</evidence>
<dbReference type="RefSeq" id="WP_012455574.1">
    <property type="nucleotide sequence ID" value="NC_010725.1"/>
</dbReference>
<dbReference type="InterPro" id="IPR012893">
    <property type="entry name" value="HipA-like_C"/>
</dbReference>
<dbReference type="eggNOG" id="COG3550">
    <property type="taxonomic scope" value="Bacteria"/>
</dbReference>
<proteinExistence type="inferred from homology"/>
<dbReference type="AlphaFoldDB" id="B1Z8H9"/>
<sequence>MTSSCYVYVTLPGRTNPVVAGRLDVAPTRDGGQVGRFVYGKSYLARPERVAIDPTRLAVLDGSVRQNAGASPIFPSLRDAAPDRWGRLVIEREYGGELDELGYLLNSPDDRAGALGFGLSPEPPAPLRKFNRTLQLPELLDAADVLLAGGAGDDRAVTRQVEKLQLLGTSMGGARPKTVVEDDEGLWLAKFSRPDDAWDNPRVEHAMLELAAEVGLSPARSKVVQVGGRPVLFVKRFDRERVEGGYLRHRMISAVTFLDASETSSDRSRWSYPLLADELRRTDIDQLASRREVFRRMTFNALISNVDDHPRNHALIADARGWRLAPAYDLVPTPMVAQDGRTLAMQVGSHGRVGTRDNLLTECARFGLDREEASRVVDDMRTAVSNRWYAACRGTGVSPDDCERIRSAFVYPGFQWVDGPDDEYDASSGASLPSP</sequence>
<dbReference type="PANTHER" id="PTHR37419">
    <property type="entry name" value="SERINE/THREONINE-PROTEIN KINASE TOXIN HIPA"/>
    <property type="match status" value="1"/>
</dbReference>
<accession>B1Z8H9</accession>
<dbReference type="Proteomes" id="UP000007136">
    <property type="component" value="Chromosome"/>
</dbReference>
<dbReference type="OrthoDB" id="9805913at2"/>
<evidence type="ECO:0000256" key="1">
    <source>
        <dbReference type="ARBA" id="ARBA00010164"/>
    </source>
</evidence>
<dbReference type="InterPro" id="IPR052028">
    <property type="entry name" value="HipA_Ser/Thr_kinase"/>
</dbReference>
<dbReference type="PANTHER" id="PTHR37419:SF8">
    <property type="entry name" value="TOXIN YJJJ"/>
    <property type="match status" value="1"/>
</dbReference>
<dbReference type="KEGG" id="mpo:Mpop_3717"/>
<keyword evidence="2" id="KW-0808">Transferase</keyword>
<evidence type="ECO:0000256" key="2">
    <source>
        <dbReference type="ARBA" id="ARBA00022679"/>
    </source>
</evidence>
<name>B1Z8H9_METPB</name>
<feature type="domain" description="HipA-like C-terminal" evidence="4">
    <location>
        <begin position="169"/>
        <end position="388"/>
    </location>
</feature>
<dbReference type="HOGENOM" id="CLU_041102_0_0_5"/>
<dbReference type="EMBL" id="CP001029">
    <property type="protein sequence ID" value="ACB81861.1"/>
    <property type="molecule type" value="Genomic_DNA"/>
</dbReference>
<evidence type="ECO:0000313" key="5">
    <source>
        <dbReference type="EMBL" id="ACB81861.1"/>
    </source>
</evidence>
<gene>
    <name evidence="5" type="ordered locus">Mpop_3717</name>
</gene>